<name>A0A4D9DAR9_9STRA</name>
<accession>A0A4D9DAR9</accession>
<dbReference type="Proteomes" id="UP000355283">
    <property type="component" value="Unassembled WGS sequence"/>
</dbReference>
<organism evidence="2 3">
    <name type="scientific">Nannochloropsis salina CCMP1776</name>
    <dbReference type="NCBI Taxonomy" id="1027361"/>
    <lineage>
        <taxon>Eukaryota</taxon>
        <taxon>Sar</taxon>
        <taxon>Stramenopiles</taxon>
        <taxon>Ochrophyta</taxon>
        <taxon>Eustigmatophyceae</taxon>
        <taxon>Eustigmatales</taxon>
        <taxon>Monodopsidaceae</taxon>
        <taxon>Microchloropsis</taxon>
        <taxon>Microchloropsis salina</taxon>
    </lineage>
</organism>
<reference evidence="2 3" key="1">
    <citation type="submission" date="2019-01" db="EMBL/GenBank/DDBJ databases">
        <title>Nuclear Genome Assembly of the Microalgal Biofuel strain Nannochloropsis salina CCMP1776.</title>
        <authorList>
            <person name="Hovde B."/>
        </authorList>
    </citation>
    <scope>NUCLEOTIDE SEQUENCE [LARGE SCALE GENOMIC DNA]</scope>
    <source>
        <strain evidence="2 3">CCMP1776</strain>
    </source>
</reference>
<dbReference type="AlphaFoldDB" id="A0A4D9DAR9"/>
<comment type="caution">
    <text evidence="2">The sequence shown here is derived from an EMBL/GenBank/DDBJ whole genome shotgun (WGS) entry which is preliminary data.</text>
</comment>
<sequence>MARDSLLLLGAGIASMALLYYVVVGPPGKAGSNDERDDDQPALSKRKLVSVWSMLVKNMELHKYQVQQVLYQQRAQLAQQGTEVPDEDIEAMYKQNFEEILENVQTQILEHFDVAEDEFEAATECYKDDSEVSGMVHQLEALYRGDSGAPGEKDAVPDVGAEELERIIKTDFGEAWCSAFEKTARDFQAQGKDMTEADQELLLEFHTQASGHAQDNLAESLKKYSLTPADFQHLVLTHQEDSRIKQALDQSQNVQREALARLGFRS</sequence>
<dbReference type="EMBL" id="SDOX01000001">
    <property type="protein sequence ID" value="TFJ88570.1"/>
    <property type="molecule type" value="Genomic_DNA"/>
</dbReference>
<evidence type="ECO:0000313" key="2">
    <source>
        <dbReference type="EMBL" id="TFJ88570.1"/>
    </source>
</evidence>
<evidence type="ECO:0000256" key="1">
    <source>
        <dbReference type="SAM" id="Phobius"/>
    </source>
</evidence>
<keyword evidence="3" id="KW-1185">Reference proteome</keyword>
<evidence type="ECO:0000313" key="3">
    <source>
        <dbReference type="Proteomes" id="UP000355283"/>
    </source>
</evidence>
<feature type="transmembrane region" description="Helical" evidence="1">
    <location>
        <begin position="6"/>
        <end position="24"/>
    </location>
</feature>
<gene>
    <name evidence="2" type="ORF">NSK_000144</name>
</gene>
<keyword evidence="1" id="KW-0812">Transmembrane</keyword>
<keyword evidence="1" id="KW-0472">Membrane</keyword>
<keyword evidence="1" id="KW-1133">Transmembrane helix</keyword>
<proteinExistence type="predicted"/>
<dbReference type="OrthoDB" id="10284107at2759"/>
<protein>
    <submittedName>
        <fullName evidence="2">Uncharacterized protein</fullName>
    </submittedName>
</protein>